<comment type="cofactor">
    <cofactor evidence="1">
        <name>Zn(2+)</name>
        <dbReference type="ChEBI" id="CHEBI:29105"/>
    </cofactor>
</comment>
<evidence type="ECO:0000256" key="2">
    <source>
        <dbReference type="ARBA" id="ARBA00022723"/>
    </source>
</evidence>
<evidence type="ECO:0000259" key="7">
    <source>
        <dbReference type="Pfam" id="PF07687"/>
    </source>
</evidence>
<dbReference type="GO" id="GO:0009089">
    <property type="term" value="P:lysine biosynthetic process via diaminopimelate"/>
    <property type="evidence" value="ECO:0007669"/>
    <property type="project" value="UniProtKB-UniRule"/>
</dbReference>
<keyword evidence="3" id="KW-0378">Hydrolase</keyword>
<dbReference type="SUPFAM" id="SSF53187">
    <property type="entry name" value="Zn-dependent exopeptidases"/>
    <property type="match status" value="1"/>
</dbReference>
<dbReference type="InterPro" id="IPR036264">
    <property type="entry name" value="Bact_exopeptidase_dim_dom"/>
</dbReference>
<dbReference type="Pfam" id="PF07687">
    <property type="entry name" value="M20_dimer"/>
    <property type="match status" value="1"/>
</dbReference>
<dbReference type="PROSITE" id="PS00758">
    <property type="entry name" value="ARGE_DAPE_CPG2_1"/>
    <property type="match status" value="1"/>
</dbReference>
<dbReference type="GO" id="GO:0006526">
    <property type="term" value="P:L-arginine biosynthetic process"/>
    <property type="evidence" value="ECO:0007669"/>
    <property type="project" value="TreeGrafter"/>
</dbReference>
<dbReference type="InterPro" id="IPR002933">
    <property type="entry name" value="Peptidase_M20"/>
</dbReference>
<feature type="domain" description="Peptidase M20 dimerisation" evidence="7">
    <location>
        <begin position="169"/>
        <end position="267"/>
    </location>
</feature>
<keyword evidence="4" id="KW-0862">Zinc</keyword>
<protein>
    <recommendedName>
        <fullName evidence="6">Succinyl-diaminopimelate desuccinylase</fullName>
        <ecNumber evidence="6">3.5.1.18</ecNumber>
    </recommendedName>
</protein>
<sequence length="361" mass="38967">MSQLAARLAQSTLSLCRIASPIGDEGPLADHVERWALERFPRDEVFRVGHSLYVGRLEDPRPTVALVGHLDTVPGHPSNKEARLEGERVFGLGASDMKGGLAVMMALAEDLPLRELPVNLGLILYEREEGPYVESGLGPLFDAYPALRKIRFGIAMEPTDGLVQVGCVGTLHATLKFTGRNAHSARPWQGENAIHKAGPLLTELLGRQRVEVMHAGFPFYEVMSVTMASGGRARNVVPDSLELNLNYRFAPGRSVVQAQEDVMALVAGRAEVSFTDLSPSGRVCADNALYRQLLALTGLPAASKQAWTDVARFGEWGVDAVNYGPGETAQAHQANESAPIPALAEAYEKLSAFLRGARPAL</sequence>
<evidence type="ECO:0000256" key="6">
    <source>
        <dbReference type="NCBIfam" id="TIGR01900"/>
    </source>
</evidence>
<dbReference type="Gene3D" id="3.30.70.360">
    <property type="match status" value="1"/>
</dbReference>
<evidence type="ECO:0000256" key="5">
    <source>
        <dbReference type="ARBA" id="ARBA00023285"/>
    </source>
</evidence>
<dbReference type="OrthoDB" id="9809784at2"/>
<dbReference type="InterPro" id="IPR010174">
    <property type="entry name" value="Succinyl-DAP_deSuclase_DapE"/>
</dbReference>
<proteinExistence type="predicted"/>
<dbReference type="SUPFAM" id="SSF55031">
    <property type="entry name" value="Bacterial exopeptidase dimerisation domain"/>
    <property type="match status" value="1"/>
</dbReference>
<dbReference type="PANTHER" id="PTHR43808:SF31">
    <property type="entry name" value="N-ACETYL-L-CITRULLINE DEACETYLASE"/>
    <property type="match status" value="1"/>
</dbReference>
<gene>
    <name evidence="8" type="ORF">SAMN05444354_105191</name>
</gene>
<dbReference type="EC" id="3.5.1.18" evidence="6"/>
<keyword evidence="2" id="KW-0479">Metal-binding</keyword>
<dbReference type="NCBIfam" id="TIGR01900">
    <property type="entry name" value="dapE-gram_pos"/>
    <property type="match status" value="1"/>
</dbReference>
<reference evidence="9" key="1">
    <citation type="submission" date="2016-10" db="EMBL/GenBank/DDBJ databases">
        <authorList>
            <person name="Varghese N."/>
            <person name="Submissions S."/>
        </authorList>
    </citation>
    <scope>NUCLEOTIDE SEQUENCE [LARGE SCALE GENOMIC DNA]</scope>
    <source>
        <strain evidence="9">DSM 17044</strain>
    </source>
</reference>
<dbReference type="RefSeq" id="WP_075006519.1">
    <property type="nucleotide sequence ID" value="NZ_FOAP01000005.1"/>
</dbReference>
<dbReference type="GO" id="GO:0046872">
    <property type="term" value="F:metal ion binding"/>
    <property type="evidence" value="ECO:0007669"/>
    <property type="project" value="UniProtKB-KW"/>
</dbReference>
<keyword evidence="5" id="KW-0170">Cobalt</keyword>
<dbReference type="InterPro" id="IPR011650">
    <property type="entry name" value="Peptidase_M20_dimer"/>
</dbReference>
<dbReference type="PANTHER" id="PTHR43808">
    <property type="entry name" value="ACETYLORNITHINE DEACETYLASE"/>
    <property type="match status" value="1"/>
</dbReference>
<keyword evidence="9" id="KW-1185">Reference proteome</keyword>
<dbReference type="Pfam" id="PF01546">
    <property type="entry name" value="Peptidase_M20"/>
    <property type="match status" value="1"/>
</dbReference>
<dbReference type="InterPro" id="IPR001261">
    <property type="entry name" value="ArgE/DapE_CS"/>
</dbReference>
<evidence type="ECO:0000256" key="4">
    <source>
        <dbReference type="ARBA" id="ARBA00022833"/>
    </source>
</evidence>
<evidence type="ECO:0000256" key="3">
    <source>
        <dbReference type="ARBA" id="ARBA00022801"/>
    </source>
</evidence>
<dbReference type="AlphaFoldDB" id="A0A1H7P665"/>
<name>A0A1H7P665_STIAU</name>
<dbReference type="GO" id="GO:0008777">
    <property type="term" value="F:acetylornithine deacetylase activity"/>
    <property type="evidence" value="ECO:0007669"/>
    <property type="project" value="TreeGrafter"/>
</dbReference>
<dbReference type="Gene3D" id="3.40.630.10">
    <property type="entry name" value="Zn peptidases"/>
    <property type="match status" value="1"/>
</dbReference>
<evidence type="ECO:0000256" key="1">
    <source>
        <dbReference type="ARBA" id="ARBA00001947"/>
    </source>
</evidence>
<dbReference type="GO" id="GO:0009014">
    <property type="term" value="F:succinyl-diaminopimelate desuccinylase activity"/>
    <property type="evidence" value="ECO:0007669"/>
    <property type="project" value="UniProtKB-UniRule"/>
</dbReference>
<evidence type="ECO:0000313" key="9">
    <source>
        <dbReference type="Proteomes" id="UP000182719"/>
    </source>
</evidence>
<dbReference type="EMBL" id="FOAP01000005">
    <property type="protein sequence ID" value="SEL31350.1"/>
    <property type="molecule type" value="Genomic_DNA"/>
</dbReference>
<accession>A0A1H7P665</accession>
<organism evidence="8 9">
    <name type="scientific">Stigmatella aurantiaca</name>
    <dbReference type="NCBI Taxonomy" id="41"/>
    <lineage>
        <taxon>Bacteria</taxon>
        <taxon>Pseudomonadati</taxon>
        <taxon>Myxococcota</taxon>
        <taxon>Myxococcia</taxon>
        <taxon>Myxococcales</taxon>
        <taxon>Cystobacterineae</taxon>
        <taxon>Archangiaceae</taxon>
        <taxon>Stigmatella</taxon>
    </lineage>
</organism>
<dbReference type="InterPro" id="IPR050072">
    <property type="entry name" value="Peptidase_M20A"/>
</dbReference>
<dbReference type="Proteomes" id="UP000182719">
    <property type="component" value="Unassembled WGS sequence"/>
</dbReference>
<evidence type="ECO:0000313" key="8">
    <source>
        <dbReference type="EMBL" id="SEL31350.1"/>
    </source>
</evidence>